<dbReference type="RefSeq" id="WP_238720222.1">
    <property type="nucleotide sequence ID" value="NZ_JAHQCW010000001.1"/>
</dbReference>
<dbReference type="CDD" id="cd19992">
    <property type="entry name" value="PBP1_ABC_xylose_binding-like"/>
    <property type="match status" value="1"/>
</dbReference>
<organism evidence="6 7">
    <name type="scientific">Diplocloster agilis</name>
    <dbReference type="NCBI Taxonomy" id="2850323"/>
    <lineage>
        <taxon>Bacteria</taxon>
        <taxon>Bacillati</taxon>
        <taxon>Bacillota</taxon>
        <taxon>Clostridia</taxon>
        <taxon>Lachnospirales</taxon>
        <taxon>Lachnospiraceae</taxon>
        <taxon>Diplocloster</taxon>
    </lineage>
</organism>
<dbReference type="InterPro" id="IPR050555">
    <property type="entry name" value="Bact_Solute-Bind_Prot2"/>
</dbReference>
<evidence type="ECO:0000256" key="4">
    <source>
        <dbReference type="SAM" id="SignalP"/>
    </source>
</evidence>
<comment type="subcellular location">
    <subcellularLocation>
        <location evidence="1">Cell envelope</location>
    </subcellularLocation>
</comment>
<feature type="signal peptide" evidence="4">
    <location>
        <begin position="1"/>
        <end position="22"/>
    </location>
</feature>
<gene>
    <name evidence="6" type="ORF">KTH89_00480</name>
</gene>
<dbReference type="SUPFAM" id="SSF53822">
    <property type="entry name" value="Periplasmic binding protein-like I"/>
    <property type="match status" value="1"/>
</dbReference>
<feature type="region of interest" description="Disordered" evidence="3">
    <location>
        <begin position="30"/>
        <end position="58"/>
    </location>
</feature>
<dbReference type="Gene3D" id="3.40.50.2300">
    <property type="match status" value="2"/>
</dbReference>
<dbReference type="AlphaFoldDB" id="A0A949JTT9"/>
<evidence type="ECO:0000313" key="6">
    <source>
        <dbReference type="EMBL" id="MBU9734990.1"/>
    </source>
</evidence>
<feature type="compositionally biased region" description="Basic and acidic residues" evidence="3">
    <location>
        <begin position="48"/>
        <end position="58"/>
    </location>
</feature>
<dbReference type="EMBL" id="JAHQCW010000001">
    <property type="protein sequence ID" value="MBU9734990.1"/>
    <property type="molecule type" value="Genomic_DNA"/>
</dbReference>
<proteinExistence type="predicted"/>
<dbReference type="InterPro" id="IPR025997">
    <property type="entry name" value="SBP_2_dom"/>
</dbReference>
<evidence type="ECO:0000256" key="2">
    <source>
        <dbReference type="ARBA" id="ARBA00022729"/>
    </source>
</evidence>
<evidence type="ECO:0000259" key="5">
    <source>
        <dbReference type="Pfam" id="PF13407"/>
    </source>
</evidence>
<dbReference type="PANTHER" id="PTHR30036:SF1">
    <property type="entry name" value="D-XYLOSE-BINDING PERIPLASMIC PROTEIN"/>
    <property type="match status" value="1"/>
</dbReference>
<feature type="chain" id="PRO_5038810450" evidence="4">
    <location>
        <begin position="23"/>
        <end position="374"/>
    </location>
</feature>
<dbReference type="InterPro" id="IPR028082">
    <property type="entry name" value="Peripla_BP_I"/>
</dbReference>
<evidence type="ECO:0000313" key="7">
    <source>
        <dbReference type="Proteomes" id="UP000712157"/>
    </source>
</evidence>
<sequence>MKRNFKTLIAACMAGTMILLLAACGGEKGQEPVAAPEESTAAPVQDAQKPEESSKDETAGDKYKIGVCFPTSMNEFWQYDVKMMNEVAEEHSDVEILLQVADDDADTQFSQVENLITQGIDALIICPVDTAAIGPALDACHEQGIYVVSLRRIAQDCWIDAISLFDQYQKGYQSAAAAFEAAPKGNYVLLNGDISSLPDVEEFKAAWYDVLQEAIDAGDVNVVLEQYCTSWSSDQGLMHTENALSLTNNKIDAIICANDDIAAGAISALEQAGLAGDVIITGADANLSALKYIMDGKQYSTIWQDSKSQHEQCVDLALKLMKGEALGDSDTSYNNGKMDIPAYKLEIDFIKNKEDMQESVIADGRYTDSEVFGE</sequence>
<evidence type="ECO:0000256" key="3">
    <source>
        <dbReference type="SAM" id="MobiDB-lite"/>
    </source>
</evidence>
<keyword evidence="2 4" id="KW-0732">Signal</keyword>
<keyword evidence="7" id="KW-1185">Reference proteome</keyword>
<dbReference type="GO" id="GO:0030246">
    <property type="term" value="F:carbohydrate binding"/>
    <property type="evidence" value="ECO:0007669"/>
    <property type="project" value="TreeGrafter"/>
</dbReference>
<protein>
    <submittedName>
        <fullName evidence="6">Substrate-binding domain-containing protein</fullName>
    </submittedName>
</protein>
<dbReference type="Proteomes" id="UP000712157">
    <property type="component" value="Unassembled WGS sequence"/>
</dbReference>
<dbReference type="GO" id="GO:0030288">
    <property type="term" value="C:outer membrane-bounded periplasmic space"/>
    <property type="evidence" value="ECO:0007669"/>
    <property type="project" value="TreeGrafter"/>
</dbReference>
<reference evidence="6" key="1">
    <citation type="submission" date="2021-06" db="EMBL/GenBank/DDBJ databases">
        <title>Description of novel taxa of the family Lachnospiraceae.</title>
        <authorList>
            <person name="Chaplin A.V."/>
            <person name="Sokolova S.R."/>
            <person name="Pikina A.P."/>
            <person name="Korzhanova M."/>
            <person name="Belova V."/>
            <person name="Korostin D."/>
            <person name="Efimov B.A."/>
        </authorList>
    </citation>
    <scope>NUCLEOTIDE SEQUENCE</scope>
    <source>
        <strain evidence="6">ASD5720</strain>
    </source>
</reference>
<feature type="domain" description="Periplasmic binding protein" evidence="5">
    <location>
        <begin position="65"/>
        <end position="324"/>
    </location>
</feature>
<evidence type="ECO:0000256" key="1">
    <source>
        <dbReference type="ARBA" id="ARBA00004196"/>
    </source>
</evidence>
<dbReference type="PROSITE" id="PS51257">
    <property type="entry name" value="PROKAR_LIPOPROTEIN"/>
    <property type="match status" value="1"/>
</dbReference>
<name>A0A949JTT9_9FIRM</name>
<comment type="caution">
    <text evidence="6">The sequence shown here is derived from an EMBL/GenBank/DDBJ whole genome shotgun (WGS) entry which is preliminary data.</text>
</comment>
<dbReference type="PANTHER" id="PTHR30036">
    <property type="entry name" value="D-XYLOSE-BINDING PERIPLASMIC PROTEIN"/>
    <property type="match status" value="1"/>
</dbReference>
<accession>A0A949JTT9</accession>
<dbReference type="Pfam" id="PF13407">
    <property type="entry name" value="Peripla_BP_4"/>
    <property type="match status" value="1"/>
</dbReference>